<proteinExistence type="predicted"/>
<evidence type="ECO:0000313" key="3">
    <source>
        <dbReference type="Proteomes" id="UP001280581"/>
    </source>
</evidence>
<dbReference type="Proteomes" id="UP001280581">
    <property type="component" value="Unassembled WGS sequence"/>
</dbReference>
<dbReference type="AlphaFoldDB" id="A0AAN6RK66"/>
<dbReference type="EMBL" id="WVTA01000005">
    <property type="protein sequence ID" value="KAK3210217.1"/>
    <property type="molecule type" value="Genomic_DNA"/>
</dbReference>
<accession>A0AAN6RK66</accession>
<sequence>MRSPACKWQGSRATMPPTPESAVPKPSLSAGSSLGQALPSSASIPSSAYTKSSSPASEIETPQAERNISNRFWEKNGRNSRENVPGIGLASDSSDPDDDSEATRTKKLRSLDTKIKRLLVIETGPVRMRALETNETVQEYEGLLQAFAHKPKTKKKRTLNINRLMVFLQEHPQIVGLYNQFAHLDQRVRKDRVLPEFEVTVEEEDGQTAGGEIGAHGHKHKGSAQDDRNGQSDEEGIVTQTFKGDEDFDGPSMFNTKGLSVPSIFNRKPEPTEKEEREFMLHKREGTLDKDMSVGIGKRRRMQNTDGTPTRPSKVKRGN</sequence>
<feature type="compositionally biased region" description="Basic and acidic residues" evidence="1">
    <location>
        <begin position="72"/>
        <end position="81"/>
    </location>
</feature>
<keyword evidence="3" id="KW-1185">Reference proteome</keyword>
<comment type="caution">
    <text evidence="2">The sequence shown here is derived from an EMBL/GenBank/DDBJ whole genome shotgun (WGS) entry which is preliminary data.</text>
</comment>
<protein>
    <submittedName>
        <fullName evidence="2">Uncharacterized protein</fullName>
    </submittedName>
</protein>
<gene>
    <name evidence="2" type="ORF">GRF29_44g2029022</name>
</gene>
<reference evidence="2 3" key="1">
    <citation type="submission" date="2021-02" db="EMBL/GenBank/DDBJ databases">
        <title>Genome assembly of Pseudopithomyces chartarum.</title>
        <authorList>
            <person name="Jauregui R."/>
            <person name="Singh J."/>
            <person name="Voisey C."/>
        </authorList>
    </citation>
    <scope>NUCLEOTIDE SEQUENCE [LARGE SCALE GENOMIC DNA]</scope>
    <source>
        <strain evidence="2 3">AGR01</strain>
    </source>
</reference>
<feature type="region of interest" description="Disordered" evidence="1">
    <location>
        <begin position="1"/>
        <end position="104"/>
    </location>
</feature>
<feature type="region of interest" description="Disordered" evidence="1">
    <location>
        <begin position="201"/>
        <end position="319"/>
    </location>
</feature>
<evidence type="ECO:0000313" key="2">
    <source>
        <dbReference type="EMBL" id="KAK3210217.1"/>
    </source>
</evidence>
<name>A0AAN6RK66_9PLEO</name>
<organism evidence="2 3">
    <name type="scientific">Pseudopithomyces chartarum</name>
    <dbReference type="NCBI Taxonomy" id="1892770"/>
    <lineage>
        <taxon>Eukaryota</taxon>
        <taxon>Fungi</taxon>
        <taxon>Dikarya</taxon>
        <taxon>Ascomycota</taxon>
        <taxon>Pezizomycotina</taxon>
        <taxon>Dothideomycetes</taxon>
        <taxon>Pleosporomycetidae</taxon>
        <taxon>Pleosporales</taxon>
        <taxon>Massarineae</taxon>
        <taxon>Didymosphaeriaceae</taxon>
        <taxon>Pseudopithomyces</taxon>
    </lineage>
</organism>
<feature type="compositionally biased region" description="Basic and acidic residues" evidence="1">
    <location>
        <begin position="267"/>
        <end position="292"/>
    </location>
</feature>
<evidence type="ECO:0000256" key="1">
    <source>
        <dbReference type="SAM" id="MobiDB-lite"/>
    </source>
</evidence>
<feature type="compositionally biased region" description="Low complexity" evidence="1">
    <location>
        <begin position="26"/>
        <end position="57"/>
    </location>
</feature>